<dbReference type="KEGG" id="plj:28890793"/>
<dbReference type="InterPro" id="IPR036691">
    <property type="entry name" value="Endo/exonu/phosph_ase_sf"/>
</dbReference>
<organism evidence="4 5">
    <name type="scientific">Purpureocillium lilacinum</name>
    <name type="common">Paecilomyces lilacinus</name>
    <dbReference type="NCBI Taxonomy" id="33203"/>
    <lineage>
        <taxon>Eukaryota</taxon>
        <taxon>Fungi</taxon>
        <taxon>Dikarya</taxon>
        <taxon>Ascomycota</taxon>
        <taxon>Pezizomycotina</taxon>
        <taxon>Sordariomycetes</taxon>
        <taxon>Hypocreomycetidae</taxon>
        <taxon>Hypocreales</taxon>
        <taxon>Ophiocordycipitaceae</taxon>
        <taxon>Purpureocillium</taxon>
    </lineage>
</organism>
<dbReference type="PANTHER" id="PTHR41349">
    <property type="match status" value="1"/>
</dbReference>
<dbReference type="AlphaFoldDB" id="A0A179GZI9"/>
<dbReference type="SUPFAM" id="SSF56219">
    <property type="entry name" value="DNase I-like"/>
    <property type="match status" value="1"/>
</dbReference>
<protein>
    <submittedName>
        <fullName evidence="4">Exonuclease III</fullName>
    </submittedName>
</protein>
<reference evidence="4 5" key="1">
    <citation type="submission" date="2016-02" db="EMBL/GenBank/DDBJ databases">
        <title>Biosynthesis of antibiotic leucinostatins and their inhibition on Phytophthora in bio-control Purpureocillium lilacinum.</title>
        <authorList>
            <person name="Wang G."/>
            <person name="Liu Z."/>
            <person name="Lin R."/>
            <person name="Li E."/>
            <person name="Mao Z."/>
            <person name="Ling J."/>
            <person name="Yin W."/>
            <person name="Xie B."/>
        </authorList>
    </citation>
    <scope>NUCLEOTIDE SEQUENCE [LARGE SCALE GENOMIC DNA]</scope>
    <source>
        <strain evidence="4">PLFJ-1</strain>
    </source>
</reference>
<proteinExistence type="predicted"/>
<keyword evidence="4" id="KW-0540">Nuclease</keyword>
<gene>
    <name evidence="4" type="ORF">VFPFJ_08671</name>
</gene>
<dbReference type="GeneID" id="28890793"/>
<keyword evidence="4" id="KW-0378">Hydrolase</keyword>
<name>A0A179GZI9_PURLI</name>
<sequence>MKSIVRALVVACCVGNSLAVGSTERLSGKDESHRDLVSRKDGPGFIVDRFKTRIARPGDSFEAKIKGLLGNVEDDEKVKYAIEKASPGAEWVKMSADGKLKGVPSAGSKTGNLTVSATGSDGVPARMDVTVPVASSTRNTEGKGSKGGWGGLGGGGVIDGGSTKFGVMSYNLWFGGTKVNDYHNKQVRFLSESDADIVGLQETWGGHAQRLGEALGWDWWQGDDVGIISRYPIVERYEPVGRGGSVRVQLDGGREVIVWNVHLGYDPYGPYDFCFDNMTKEEVMEREAQSGRTGQIAEVVDAMKPQLERAGEVPVVLTGDFNAPSHLDWTERTRYLHCGVGAFPWPSSVTPANAGLRDSYREAHPDALVDPGWTWSPIFNDNEGRPEPNDRIDFVYHKGLTTVDSRAVVVGRPESEPNQQDNEWTSDHAAVRTLFKLKN</sequence>
<keyword evidence="4" id="KW-0269">Exonuclease</keyword>
<accession>A0A179GZI9</accession>
<evidence type="ECO:0000313" key="4">
    <source>
        <dbReference type="EMBL" id="OAQ82868.1"/>
    </source>
</evidence>
<comment type="caution">
    <text evidence="4">The sequence shown here is derived from an EMBL/GenBank/DDBJ whole genome shotgun (WGS) entry which is preliminary data.</text>
</comment>
<dbReference type="InterPro" id="IPR005135">
    <property type="entry name" value="Endo/exonuclease/phosphatase"/>
</dbReference>
<dbReference type="EMBL" id="LSBI01000008">
    <property type="protein sequence ID" value="OAQ82868.1"/>
    <property type="molecule type" value="Genomic_DNA"/>
</dbReference>
<evidence type="ECO:0000256" key="1">
    <source>
        <dbReference type="SAM" id="MobiDB-lite"/>
    </source>
</evidence>
<feature type="chain" id="PRO_5008103167" evidence="2">
    <location>
        <begin position="20"/>
        <end position="439"/>
    </location>
</feature>
<dbReference type="PANTHER" id="PTHR41349:SF1">
    <property type="entry name" value="PROTEIN CBG08683"/>
    <property type="match status" value="1"/>
</dbReference>
<dbReference type="Proteomes" id="UP000078340">
    <property type="component" value="Unassembled WGS sequence"/>
</dbReference>
<feature type="region of interest" description="Disordered" evidence="1">
    <location>
        <begin position="134"/>
        <end position="153"/>
    </location>
</feature>
<dbReference type="OMA" id="NSIKWKW"/>
<dbReference type="Pfam" id="PF03372">
    <property type="entry name" value="Exo_endo_phos"/>
    <property type="match status" value="1"/>
</dbReference>
<feature type="domain" description="Endonuclease/exonuclease/phosphatase" evidence="3">
    <location>
        <begin position="168"/>
        <end position="428"/>
    </location>
</feature>
<evidence type="ECO:0000313" key="5">
    <source>
        <dbReference type="Proteomes" id="UP000078340"/>
    </source>
</evidence>
<keyword evidence="2" id="KW-0732">Signal</keyword>
<dbReference type="Gene3D" id="3.60.10.10">
    <property type="entry name" value="Endonuclease/exonuclease/phosphatase"/>
    <property type="match status" value="1"/>
</dbReference>
<feature type="signal peptide" evidence="2">
    <location>
        <begin position="1"/>
        <end position="19"/>
    </location>
</feature>
<dbReference type="GO" id="GO:0004527">
    <property type="term" value="F:exonuclease activity"/>
    <property type="evidence" value="ECO:0007669"/>
    <property type="project" value="UniProtKB-KW"/>
</dbReference>
<evidence type="ECO:0000259" key="3">
    <source>
        <dbReference type="Pfam" id="PF03372"/>
    </source>
</evidence>
<evidence type="ECO:0000256" key="2">
    <source>
        <dbReference type="SAM" id="SignalP"/>
    </source>
</evidence>